<organism evidence="1 2">
    <name type="scientific">Lysobacter niastensis</name>
    <dbReference type="NCBI Taxonomy" id="380629"/>
    <lineage>
        <taxon>Bacteria</taxon>
        <taxon>Pseudomonadati</taxon>
        <taxon>Pseudomonadota</taxon>
        <taxon>Gammaproteobacteria</taxon>
        <taxon>Lysobacterales</taxon>
        <taxon>Lysobacteraceae</taxon>
        <taxon>Lysobacter</taxon>
    </lineage>
</organism>
<dbReference type="Proteomes" id="UP001429984">
    <property type="component" value="Unassembled WGS sequence"/>
</dbReference>
<evidence type="ECO:0000313" key="2">
    <source>
        <dbReference type="Proteomes" id="UP001429984"/>
    </source>
</evidence>
<gene>
    <name evidence="1" type="ORF">IU514_11025</name>
</gene>
<protein>
    <recommendedName>
        <fullName evidence="3">HMA domain-containing protein</fullName>
    </recommendedName>
</protein>
<proteinExistence type="predicted"/>
<dbReference type="RefSeq" id="WP_194931178.1">
    <property type="nucleotide sequence ID" value="NZ_JADLZT010000006.1"/>
</dbReference>
<dbReference type="EMBL" id="JADLZT010000006">
    <property type="protein sequence ID" value="MBF6024561.1"/>
    <property type="molecule type" value="Genomic_DNA"/>
</dbReference>
<keyword evidence="2" id="KW-1185">Reference proteome</keyword>
<comment type="caution">
    <text evidence="1">The sequence shown here is derived from an EMBL/GenBank/DDBJ whole genome shotgun (WGS) entry which is preliminary data.</text>
</comment>
<evidence type="ECO:0000313" key="1">
    <source>
        <dbReference type="EMBL" id="MBF6024561.1"/>
    </source>
</evidence>
<evidence type="ECO:0008006" key="3">
    <source>
        <dbReference type="Google" id="ProtNLM"/>
    </source>
</evidence>
<sequence length="79" mass="8167">MDYHLILAGPAPDLASFDAALRDADPSALMDLDRTGRIVRLSTALDESEIGALLANGLSALPAVRIERQPSNCCGGCGG</sequence>
<name>A0ABS0BA53_9GAMM</name>
<accession>A0ABS0BA53</accession>
<reference evidence="1 2" key="1">
    <citation type="submission" date="2020-11" db="EMBL/GenBank/DDBJ databases">
        <title>Draft Genome Sequence and Secondary Metabolite Biosynthetic Potential of the Lysobacter niastensis Type strain DSM 18481.</title>
        <authorList>
            <person name="Turrini P."/>
            <person name="Artuso I."/>
            <person name="Tescari M."/>
            <person name="Lugli G.A."/>
            <person name="Frangipani E."/>
            <person name="Ventura M."/>
            <person name="Visca P."/>
        </authorList>
    </citation>
    <scope>NUCLEOTIDE SEQUENCE [LARGE SCALE GENOMIC DNA]</scope>
    <source>
        <strain evidence="1 2">DSM 18481</strain>
    </source>
</reference>